<dbReference type="InterPro" id="IPR016208">
    <property type="entry name" value="Ald_Oxase/xanthine_DH-like"/>
</dbReference>
<dbReference type="EMBL" id="FOEF01000007">
    <property type="protein sequence ID" value="SEP38777.1"/>
    <property type="molecule type" value="Genomic_DNA"/>
</dbReference>
<dbReference type="OrthoDB" id="135295at2"/>
<dbReference type="SMART" id="SM01008">
    <property type="entry name" value="Ald_Xan_dh_C"/>
    <property type="match status" value="1"/>
</dbReference>
<dbReference type="PANTHER" id="PTHR11908:SF132">
    <property type="entry name" value="ALDEHYDE OXIDASE 1-RELATED"/>
    <property type="match status" value="1"/>
</dbReference>
<reference evidence="4 5" key="1">
    <citation type="submission" date="2016-10" db="EMBL/GenBank/DDBJ databases">
        <authorList>
            <person name="de Groot N.N."/>
        </authorList>
    </citation>
    <scope>NUCLEOTIDE SEQUENCE [LARGE SCALE GENOMIC DNA]</scope>
    <source>
        <strain evidence="4 5">DSM 44993</strain>
    </source>
</reference>
<dbReference type="SUPFAM" id="SSF56003">
    <property type="entry name" value="Molybdenum cofactor-binding domain"/>
    <property type="match status" value="1"/>
</dbReference>
<protein>
    <submittedName>
        <fullName evidence="4">Xanthine dehydrogenase YagR molybdenum-binding subunit</fullName>
    </submittedName>
</protein>
<evidence type="ECO:0000313" key="4">
    <source>
        <dbReference type="EMBL" id="SEP38777.1"/>
    </source>
</evidence>
<dbReference type="Pfam" id="PF01315">
    <property type="entry name" value="Ald_Xan_dh_C"/>
    <property type="match status" value="1"/>
</dbReference>
<dbReference type="RefSeq" id="WP_091618092.1">
    <property type="nucleotide sequence ID" value="NZ_FOEF01000007.1"/>
</dbReference>
<dbReference type="PANTHER" id="PTHR11908">
    <property type="entry name" value="XANTHINE DEHYDROGENASE"/>
    <property type="match status" value="1"/>
</dbReference>
<dbReference type="GO" id="GO:0005506">
    <property type="term" value="F:iron ion binding"/>
    <property type="evidence" value="ECO:0007669"/>
    <property type="project" value="InterPro"/>
</dbReference>
<dbReference type="AlphaFoldDB" id="A0A1H8XGD7"/>
<dbReference type="InterPro" id="IPR046867">
    <property type="entry name" value="AldOxase/xan_DH_MoCoBD2"/>
</dbReference>
<dbReference type="InterPro" id="IPR037165">
    <property type="entry name" value="AldOxase/xan_DH_Mopterin-bd_sf"/>
</dbReference>
<evidence type="ECO:0000259" key="3">
    <source>
        <dbReference type="SMART" id="SM01008"/>
    </source>
</evidence>
<dbReference type="STRING" id="394193.SAMN04489732_107183"/>
<dbReference type="InterPro" id="IPR000674">
    <property type="entry name" value="Ald_Oxase/Xan_DH_a/b"/>
</dbReference>
<gene>
    <name evidence="4" type="ORF">SAMN04489732_107183</name>
</gene>
<dbReference type="Proteomes" id="UP000198582">
    <property type="component" value="Unassembled WGS sequence"/>
</dbReference>
<evidence type="ECO:0000313" key="5">
    <source>
        <dbReference type="Proteomes" id="UP000198582"/>
    </source>
</evidence>
<keyword evidence="2" id="KW-0560">Oxidoreductase</keyword>
<accession>A0A1H8XGD7</accession>
<dbReference type="InterPro" id="IPR008274">
    <property type="entry name" value="AldOxase/xan_DH_MoCoBD1"/>
</dbReference>
<keyword evidence="5" id="KW-1185">Reference proteome</keyword>
<dbReference type="GO" id="GO:0016491">
    <property type="term" value="F:oxidoreductase activity"/>
    <property type="evidence" value="ECO:0007669"/>
    <property type="project" value="UniProtKB-KW"/>
</dbReference>
<dbReference type="Pfam" id="PF02738">
    <property type="entry name" value="MoCoBD_1"/>
    <property type="match status" value="1"/>
</dbReference>
<name>A0A1H8XGD7_9PSEU</name>
<dbReference type="InterPro" id="IPR036856">
    <property type="entry name" value="Ald_Oxase/Xan_DH_a/b_sf"/>
</dbReference>
<evidence type="ECO:0000256" key="2">
    <source>
        <dbReference type="ARBA" id="ARBA00023002"/>
    </source>
</evidence>
<sequence>MTAAGLAPDGWGPGSRPDPLIQRESRLLGTAVSRVDGPLKVRGEAAFAAEFRFPGMVYAALAFSTIAKGRIAELDTAAAEAAPGVALVMTHRNAPRITPLPEWYTEGKAVAGDTLPVMQDDRVHWNGQPVALVLAETPEQADHAASLIRAGYRAEPPVTSFAQAKAAGLSPALHYGQPLRTEIGDAEAALAAAPVRVDETYRTPFQSHNAIEPHAVTLAWDGDELIVHDASQAVVHTAWSLAHAFGLRPEQVHVSSPHVGGGFGAKCVWSHHILAAAAAKLAGRPVRLSLSREGVYRVVGGRTNTEQRVAIGARPDGGFDAIVHTGVVSMTHHSPVSEGFIASTGHLYAAGSFKLTVEAAHLDMLAPTFMRAPGAAVGSFALECAVDELAGRLGLDPIELRIRNEPETDPTSGLPFSSRHLVEAFRAGAERFGWARRDARPGTRREGEWLVGLGVAAACHPYVRLPGGSARITLTAAGRATVDVAAHEMGMGTETTTAMVAAERLGLGLDQVRVRYGDSRLPGSIMAGGAQQTAVIGASIAAAQRELVAGLLKLAGHDSPLAGLGPEQVGGFDGGLGRLDEPSRFESYASILDKAGLPQLSVEASAPPSLELAHWSMHSYGAVFCEARVNAVTGEPRVSRLLGSFDCGRILNAKTAASQFRGGMIMGLGLALTEQTQFDERTGRIMNPSLSEYHLPVHADVPEIEVMWSELPDPHAPMGAHGVGEIGITGVGAAVANAVCNATGKRIRDLPITLDKVWGLP</sequence>
<dbReference type="Pfam" id="PF20256">
    <property type="entry name" value="MoCoBD_2"/>
    <property type="match status" value="1"/>
</dbReference>
<organism evidence="4 5">
    <name type="scientific">Amycolatopsis saalfeldensis</name>
    <dbReference type="NCBI Taxonomy" id="394193"/>
    <lineage>
        <taxon>Bacteria</taxon>
        <taxon>Bacillati</taxon>
        <taxon>Actinomycetota</taxon>
        <taxon>Actinomycetes</taxon>
        <taxon>Pseudonocardiales</taxon>
        <taxon>Pseudonocardiaceae</taxon>
        <taxon>Amycolatopsis</taxon>
    </lineage>
</organism>
<dbReference type="Gene3D" id="3.90.1170.50">
    <property type="entry name" value="Aldehyde oxidase/xanthine dehydrogenase, a/b hammerhead"/>
    <property type="match status" value="1"/>
</dbReference>
<keyword evidence="1" id="KW-0500">Molybdenum</keyword>
<proteinExistence type="predicted"/>
<evidence type="ECO:0000256" key="1">
    <source>
        <dbReference type="ARBA" id="ARBA00022505"/>
    </source>
</evidence>
<dbReference type="Gene3D" id="3.30.365.10">
    <property type="entry name" value="Aldehyde oxidase/xanthine dehydrogenase, molybdopterin binding domain"/>
    <property type="match status" value="4"/>
</dbReference>
<feature type="domain" description="Aldehyde oxidase/xanthine dehydrogenase a/b hammerhead" evidence="3">
    <location>
        <begin position="42"/>
        <end position="156"/>
    </location>
</feature>
<dbReference type="SUPFAM" id="SSF54665">
    <property type="entry name" value="CO dehydrogenase molybdoprotein N-domain-like"/>
    <property type="match status" value="1"/>
</dbReference>